<evidence type="ECO:0000256" key="2">
    <source>
        <dbReference type="SAM" id="SignalP"/>
    </source>
</evidence>
<dbReference type="EMBL" id="JAAAIM010000216">
    <property type="protein sequence ID" value="KAG0291980.1"/>
    <property type="molecule type" value="Genomic_DNA"/>
</dbReference>
<feature type="compositionally biased region" description="Basic residues" evidence="1">
    <location>
        <begin position="215"/>
        <end position="254"/>
    </location>
</feature>
<keyword evidence="2" id="KW-0732">Signal</keyword>
<feature type="region of interest" description="Disordered" evidence="1">
    <location>
        <begin position="48"/>
        <end position="78"/>
    </location>
</feature>
<proteinExistence type="predicted"/>
<reference evidence="3 4" key="1">
    <citation type="journal article" date="2020" name="Fungal Divers.">
        <title>Resolving the Mortierellaceae phylogeny through synthesis of multi-gene phylogenetics and phylogenomics.</title>
        <authorList>
            <person name="Vandepol N."/>
            <person name="Liber J."/>
            <person name="Desiro A."/>
            <person name="Na H."/>
            <person name="Kennedy M."/>
            <person name="Barry K."/>
            <person name="Grigoriev I.V."/>
            <person name="Miller A.N."/>
            <person name="O'Donnell K."/>
            <person name="Stajich J.E."/>
            <person name="Bonito G."/>
        </authorList>
    </citation>
    <scope>NUCLEOTIDE SEQUENCE [LARGE SCALE GENOMIC DNA]</scope>
    <source>
        <strain evidence="3 4">AD045</strain>
    </source>
</reference>
<dbReference type="Proteomes" id="UP001194696">
    <property type="component" value="Unassembled WGS sequence"/>
</dbReference>
<gene>
    <name evidence="3" type="ORF">BGZ96_004646</name>
</gene>
<accession>A0ABQ7K633</accession>
<comment type="caution">
    <text evidence="3">The sequence shown here is derived from an EMBL/GenBank/DDBJ whole genome shotgun (WGS) entry which is preliminary data.</text>
</comment>
<sequence length="2164" mass="229657">MKFFSRRLATLVAIASATCLVSMRSVLGQEAPDAVNPSSQDFESLNHGHKKNHYHHHHKGPHKYYHKKPHKHYHKRPHCHRPSKVHIVKEINLVCDGFIIDKIACPRKPVIMYSAEDQTPFDAQNNVPPPEQLYVVMSTPCSNDLPANCAAVRALAAQTAEESETILAKRADEFDDNNNGKHKKQHHYHHGKHHHGKLHHGKHHHCKLHHGKLHHGKLHHGKHHHGKLHHGKHHNDKHHHGKKHGHGHGHHGGKNTHPYQDRCVTVGDFCGSKLYGCNFDAKTQYRCHAIGEPPVVILPNAQVCGGNTSPESDCTCPGTGDDPVCGHDLPASCAAHLNTIYICRGGKGSKPEHLSECKPGTICIKKSSPEGASCGSGTCDCKGDNEVCSNQFPDECGLEKNTIYKCTNDGKPKKVETCDDSKTCVALSDGAGCAHKDCKCPENGTSCGEIFPLSCKIKTAALYTCQKGEPPVLLKDCSPDRCSASKAQLAAAAVFTSTANDHCVDKCTCDGWGQVCGSTFNPYCKLEPSTLYHCEGEGSIPKPGDVCGQGGCTVNNGNDKCNPDPCTCPGSGFDPVCGSELPSECYALPNVIYICRGGSGTKPEPLSQCNPGTTCIKKPSPEGASCGSGTCDCEGDNEVCSNQFPDKCGLEKNTIYKCTRSGKPKKVKTCKDTQACVVVSDGAACANTDCKCTEDGTSCGEIFPLTCELKTSALYTCYKGGDPVFLKNCYPDRCSASKSQFAATSVFSATANDKCTDKCTCSGTGPVCGSTFSPDCMLESSKLYKCDGEGSTPKRGEDCGQGGCTVNNGDDKCSKSKCTCPAPGTAPICGSDLPAECYADHTKIYQCPGGTGTEPKELSTCPPGTVCIKKASPEGASCGSDTCDCYGYEEVCSSAFKDECGLEKNAIYKCTREGEAKKVKNCDATESCVNLSDGPICTTDDCKCATDGIVCGQVFPLTCKIKTTALYTCVKGNTPSFKEDCDHKGCVATKPWMSGAAAVFEANAANDKCSTKDECDCHGKGAACGSTYPHKCAYKKDTIYKCDRATGTPTPGDKCAANDCVVHVGDDKCGEAASKCTCPSGFDSVCGFDLPEDCKREIEVQGGAIYYCPNGDGTLPEVQAICPAGLTCQSKKAPTGAACGGSSCDCKGRDERCSDVFPADCGLKENTIYKCSKYGVPEKVETCPNGKVCITIDDEAVCTPDDCKCRWDGDVCGEAFPLLCKLKATALYTCKDGGNPYFKSDCYPNRCSDSRKSLDAAAAAVFGMMKDDACSDSCLCSGEGPACGVSFPKHCDLKAGGLYKCDRKDAKPYLIHECKNDVCVINPGDNSCGECKCIDTDDICGNVFPSLCDFKTDTIYSCKGGAGSIPKFKEQCPSKKCTAKSGNDECTDDHCVCKDNRNICGKQFSPDCHFLKETLYKCSAAGADPHAGEGCAKGCSVIRDAPDQCTTDSLTSDDCKCKDGDAVCGSTFPVACHREPNSLYSCDGGRGSDPTKKEPCATGSCHTKDGPDECTKDSCACTGTDTKCSKDFDPACKLPEGVYKCAKGKPERVEDCTASDTCKQHTDGPKCTPEECICKDESKHCGVTMHDKCRLTANTLYSCTTGEVPKEEKDCNPGVCSSNNKPAGNATALATGSKFTATADGEDFCIDKCACVDSHKSCGSSFPTICNLVPTALYNCKAPGEKPTEPTNCTSACEYTQPDHSCKVDVNCSPQVADMSKQIDVIVEQMERLMQTDGSITQFAYPPFIKTLNDIKTSMTNDAQSPDKLSLEAGTVKKTIIAAGRIFVALQPLFPAQDAKASLPLIQDMRDLIPLIDNVIACTGGNQSDCSGIIKLWKDFNDQVVKYLTDLAATVGPPVDAVIKELIEQINGVTLSIDEVFKTRDDSTLPAVGKVLNGIIGKISGNGKVFQQAANPINMYFEAAKEALKCEGFNITVFADKCSAYGDRLQGGLADIIDWIKNALNNVPLIGPLVTTPILDAIKEAAITLQNAGGNGVGGIIGILVGIIQLFGLIKNEDNTGDSETKGILSFLGIADVAGDCGGSKAKCMGFIQIAKILIQALSTKILGMIPFGLGTVVSGAVNSIVDVVAKAFEAGSSLAINAALAPLKVAQTALNFVFGDTFKDILSTFVGGIESIAKCLATSEDADDKGTPPTELLISNSQTLTMF</sequence>
<organism evidence="3 4">
    <name type="scientific">Linnemannia gamsii</name>
    <dbReference type="NCBI Taxonomy" id="64522"/>
    <lineage>
        <taxon>Eukaryota</taxon>
        <taxon>Fungi</taxon>
        <taxon>Fungi incertae sedis</taxon>
        <taxon>Mucoromycota</taxon>
        <taxon>Mortierellomycotina</taxon>
        <taxon>Mortierellomycetes</taxon>
        <taxon>Mortierellales</taxon>
        <taxon>Mortierellaceae</taxon>
        <taxon>Linnemannia</taxon>
    </lineage>
</organism>
<protein>
    <submittedName>
        <fullName evidence="3">Uncharacterized protein</fullName>
    </submittedName>
</protein>
<feature type="region of interest" description="Disordered" evidence="1">
    <location>
        <begin position="215"/>
        <end position="255"/>
    </location>
</feature>
<evidence type="ECO:0000313" key="4">
    <source>
        <dbReference type="Proteomes" id="UP001194696"/>
    </source>
</evidence>
<evidence type="ECO:0000313" key="3">
    <source>
        <dbReference type="EMBL" id="KAG0291980.1"/>
    </source>
</evidence>
<feature type="compositionally biased region" description="Basic residues" evidence="1">
    <location>
        <begin position="180"/>
        <end position="202"/>
    </location>
</feature>
<evidence type="ECO:0000256" key="1">
    <source>
        <dbReference type="SAM" id="MobiDB-lite"/>
    </source>
</evidence>
<feature type="signal peptide" evidence="2">
    <location>
        <begin position="1"/>
        <end position="28"/>
    </location>
</feature>
<feature type="chain" id="PRO_5046423262" evidence="2">
    <location>
        <begin position="29"/>
        <end position="2164"/>
    </location>
</feature>
<keyword evidence="4" id="KW-1185">Reference proteome</keyword>
<feature type="region of interest" description="Disordered" evidence="1">
    <location>
        <begin position="174"/>
        <end position="202"/>
    </location>
</feature>
<name>A0ABQ7K633_9FUNG</name>